<keyword evidence="5" id="KW-0067">ATP-binding</keyword>
<evidence type="ECO:0000313" key="9">
    <source>
        <dbReference type="WBParaSite" id="scaffold3447_cov158.g6657"/>
    </source>
</evidence>
<organism evidence="8 9">
    <name type="scientific">Meloidogyne javanica</name>
    <name type="common">Root-knot nematode worm</name>
    <dbReference type="NCBI Taxonomy" id="6303"/>
    <lineage>
        <taxon>Eukaryota</taxon>
        <taxon>Metazoa</taxon>
        <taxon>Ecdysozoa</taxon>
        <taxon>Nematoda</taxon>
        <taxon>Chromadorea</taxon>
        <taxon>Rhabditida</taxon>
        <taxon>Tylenchina</taxon>
        <taxon>Tylenchomorpha</taxon>
        <taxon>Tylenchoidea</taxon>
        <taxon>Meloidogynidae</taxon>
        <taxon>Meloidogyninae</taxon>
        <taxon>Meloidogyne</taxon>
        <taxon>Meloidogyne incognita group</taxon>
    </lineage>
</organism>
<dbReference type="PANTHER" id="PTHR24355:SF18">
    <property type="entry name" value="G PROTEIN-COUPLED RECEPTOR KINASE"/>
    <property type="match status" value="1"/>
</dbReference>
<dbReference type="Gene3D" id="1.10.287.1270">
    <property type="match status" value="1"/>
</dbReference>
<dbReference type="PANTHER" id="PTHR24355">
    <property type="entry name" value="G PROTEIN-COUPLED RECEPTOR KINASE/RIBOSOMAL PROTEIN S6 KINASE"/>
    <property type="match status" value="1"/>
</dbReference>
<dbReference type="Gene3D" id="3.30.200.20">
    <property type="entry name" value="Phosphorylase Kinase, domain 1"/>
    <property type="match status" value="1"/>
</dbReference>
<proteinExistence type="predicted"/>
<dbReference type="InterPro" id="IPR011009">
    <property type="entry name" value="Kinase-like_dom_sf"/>
</dbReference>
<feature type="domain" description="AGC-kinase C-terminal" evidence="7">
    <location>
        <begin position="201"/>
        <end position="268"/>
    </location>
</feature>
<dbReference type="Gene3D" id="1.10.510.10">
    <property type="entry name" value="Transferase(Phosphotransferase) domain 1"/>
    <property type="match status" value="1"/>
</dbReference>
<evidence type="ECO:0000256" key="5">
    <source>
        <dbReference type="ARBA" id="ARBA00022840"/>
    </source>
</evidence>
<keyword evidence="4" id="KW-0418">Kinase</keyword>
<dbReference type="PROSITE" id="PS50011">
    <property type="entry name" value="PROTEIN_KINASE_DOM"/>
    <property type="match status" value="1"/>
</dbReference>
<evidence type="ECO:0000256" key="1">
    <source>
        <dbReference type="ARBA" id="ARBA00022527"/>
    </source>
</evidence>
<protein>
    <submittedName>
        <fullName evidence="9">G protein-coupled receptor kinase</fullName>
    </submittedName>
</protein>
<dbReference type="GO" id="GO:0001664">
    <property type="term" value="F:G protein-coupled receptor binding"/>
    <property type="evidence" value="ECO:0007669"/>
    <property type="project" value="TreeGrafter"/>
</dbReference>
<dbReference type="SMART" id="SM00133">
    <property type="entry name" value="S_TK_X"/>
    <property type="match status" value="1"/>
</dbReference>
<dbReference type="WBParaSite" id="scaffold3447_cov158.g6657">
    <property type="protein sequence ID" value="scaffold3447_cov158.g6657"/>
    <property type="gene ID" value="scaffold3447_cov158.g6657"/>
</dbReference>
<accession>A0A915M7U2</accession>
<keyword evidence="3" id="KW-0547">Nucleotide-binding</keyword>
<dbReference type="SMART" id="SM00220">
    <property type="entry name" value="S_TKc"/>
    <property type="match status" value="1"/>
</dbReference>
<evidence type="ECO:0000256" key="4">
    <source>
        <dbReference type="ARBA" id="ARBA00022777"/>
    </source>
</evidence>
<evidence type="ECO:0000256" key="3">
    <source>
        <dbReference type="ARBA" id="ARBA00022741"/>
    </source>
</evidence>
<sequence length="312" mass="35243">MYAMKCLDKKRIKLKQGETLALNERIMLSLVSTGTPDKLCFILDLMNGGDLHYHLSQHGVSDLGLACDYSKKKPHASVGTHGYMVNFIITNKQVTLFKAPEVLAKGVAYDSSADWFSFGCMLYKLLKGHSPFRQHNKGKKHSQDKNEIDKITLTQDIELPDQGFSPECRNLLEGLLKRDVQERLGCKGKGAEEIKTHPFFRGVDWQVVYLRRMAPPLIPPRGEVNAADAFDIGNFDDDEVKGVKLADADSELYKNFNIIISERWQNEIAETVFDVVNQDADKSEQKKRAKLKTRIAVDEKGELEKSLGKLKL</sequence>
<dbReference type="GO" id="GO:0005524">
    <property type="term" value="F:ATP binding"/>
    <property type="evidence" value="ECO:0007669"/>
    <property type="project" value="UniProtKB-KW"/>
</dbReference>
<keyword evidence="8" id="KW-1185">Reference proteome</keyword>
<reference evidence="9" key="1">
    <citation type="submission" date="2022-11" db="UniProtKB">
        <authorList>
            <consortium name="WormBaseParasite"/>
        </authorList>
    </citation>
    <scope>IDENTIFICATION</scope>
</reference>
<evidence type="ECO:0000256" key="2">
    <source>
        <dbReference type="ARBA" id="ARBA00022679"/>
    </source>
</evidence>
<evidence type="ECO:0000259" key="6">
    <source>
        <dbReference type="PROSITE" id="PS50011"/>
    </source>
</evidence>
<dbReference type="InterPro" id="IPR000719">
    <property type="entry name" value="Prot_kinase_dom"/>
</dbReference>
<dbReference type="PROSITE" id="PS51285">
    <property type="entry name" value="AGC_KINASE_CTER"/>
    <property type="match status" value="1"/>
</dbReference>
<dbReference type="InterPro" id="IPR000961">
    <property type="entry name" value="AGC-kinase_C"/>
</dbReference>
<dbReference type="Proteomes" id="UP000887561">
    <property type="component" value="Unplaced"/>
</dbReference>
<name>A0A915M7U2_MELJA</name>
<keyword evidence="1" id="KW-0723">Serine/threonine-protein kinase</keyword>
<dbReference type="Pfam" id="PF00069">
    <property type="entry name" value="Pkinase"/>
    <property type="match status" value="1"/>
</dbReference>
<dbReference type="SUPFAM" id="SSF56112">
    <property type="entry name" value="Protein kinase-like (PK-like)"/>
    <property type="match status" value="1"/>
</dbReference>
<dbReference type="AlphaFoldDB" id="A0A915M7U2"/>
<evidence type="ECO:0000313" key="8">
    <source>
        <dbReference type="Proteomes" id="UP000887561"/>
    </source>
</evidence>
<dbReference type="GO" id="GO:0004703">
    <property type="term" value="F:G protein-coupled receptor kinase activity"/>
    <property type="evidence" value="ECO:0007669"/>
    <property type="project" value="TreeGrafter"/>
</dbReference>
<keyword evidence="2" id="KW-0808">Transferase</keyword>
<evidence type="ECO:0000259" key="7">
    <source>
        <dbReference type="PROSITE" id="PS51285"/>
    </source>
</evidence>
<dbReference type="GO" id="GO:0007186">
    <property type="term" value="P:G protein-coupled receptor signaling pathway"/>
    <property type="evidence" value="ECO:0007669"/>
    <property type="project" value="TreeGrafter"/>
</dbReference>
<feature type="domain" description="Protein kinase" evidence="6">
    <location>
        <begin position="1"/>
        <end position="200"/>
    </location>
</feature>
<dbReference type="GO" id="GO:0009966">
    <property type="term" value="P:regulation of signal transduction"/>
    <property type="evidence" value="ECO:0007669"/>
    <property type="project" value="TreeGrafter"/>
</dbReference>